<gene>
    <name evidence="2" type="ORF">A2W41_02135</name>
</gene>
<organism evidence="2 3">
    <name type="scientific">Candidatus Ryanbacteria bacterium RIFCSPHIGHO2_01_45_13</name>
    <dbReference type="NCBI Taxonomy" id="1802112"/>
    <lineage>
        <taxon>Bacteria</taxon>
        <taxon>Candidatus Ryaniibacteriota</taxon>
    </lineage>
</organism>
<dbReference type="Proteomes" id="UP000176700">
    <property type="component" value="Unassembled WGS sequence"/>
</dbReference>
<dbReference type="AlphaFoldDB" id="A0A1G2FZ59"/>
<proteinExistence type="predicted"/>
<protein>
    <submittedName>
        <fullName evidence="2">Uncharacterized protein</fullName>
    </submittedName>
</protein>
<name>A0A1G2FZ59_9BACT</name>
<comment type="caution">
    <text evidence="2">The sequence shown here is derived from an EMBL/GenBank/DDBJ whole genome shotgun (WGS) entry which is preliminary data.</text>
</comment>
<reference evidence="2 3" key="1">
    <citation type="journal article" date="2016" name="Nat. Commun.">
        <title>Thousands of microbial genomes shed light on interconnected biogeochemical processes in an aquifer system.</title>
        <authorList>
            <person name="Anantharaman K."/>
            <person name="Brown C.T."/>
            <person name="Hug L.A."/>
            <person name="Sharon I."/>
            <person name="Castelle C.J."/>
            <person name="Probst A.J."/>
            <person name="Thomas B.C."/>
            <person name="Singh A."/>
            <person name="Wilkins M.J."/>
            <person name="Karaoz U."/>
            <person name="Brodie E.L."/>
            <person name="Williams K.H."/>
            <person name="Hubbard S.S."/>
            <person name="Banfield J.F."/>
        </authorList>
    </citation>
    <scope>NUCLEOTIDE SEQUENCE [LARGE SCALE GENOMIC DNA]</scope>
</reference>
<evidence type="ECO:0000313" key="2">
    <source>
        <dbReference type="EMBL" id="OGZ42898.1"/>
    </source>
</evidence>
<keyword evidence="1" id="KW-0812">Transmembrane</keyword>
<keyword evidence="1" id="KW-1133">Transmembrane helix</keyword>
<keyword evidence="1" id="KW-0472">Membrane</keyword>
<dbReference type="EMBL" id="MHNI01000012">
    <property type="protein sequence ID" value="OGZ42898.1"/>
    <property type="molecule type" value="Genomic_DNA"/>
</dbReference>
<feature type="transmembrane region" description="Helical" evidence="1">
    <location>
        <begin position="6"/>
        <end position="28"/>
    </location>
</feature>
<evidence type="ECO:0000256" key="1">
    <source>
        <dbReference type="SAM" id="Phobius"/>
    </source>
</evidence>
<evidence type="ECO:0000313" key="3">
    <source>
        <dbReference type="Proteomes" id="UP000176700"/>
    </source>
</evidence>
<accession>A0A1G2FZ59</accession>
<sequence length="150" mass="17498">MILVFLTIFVISFLWIVVIMWWHTPNMLRANNAVFLKSQSFHLKTDRILSFTIIVGFVEHIVKVRVIPQVLRFLGFCFFIIERGATIVSIKARRVRAFLQSKSAVTAHQSSYWDEIRQWKKKNGLENGKAPEKINFAVADHDISNHRIDD</sequence>